<organism evidence="5 6">
    <name type="scientific">Rhamnusium bicolor</name>
    <dbReference type="NCBI Taxonomy" id="1586634"/>
    <lineage>
        <taxon>Eukaryota</taxon>
        <taxon>Metazoa</taxon>
        <taxon>Ecdysozoa</taxon>
        <taxon>Arthropoda</taxon>
        <taxon>Hexapoda</taxon>
        <taxon>Insecta</taxon>
        <taxon>Pterygota</taxon>
        <taxon>Neoptera</taxon>
        <taxon>Endopterygota</taxon>
        <taxon>Coleoptera</taxon>
        <taxon>Polyphaga</taxon>
        <taxon>Cucujiformia</taxon>
        <taxon>Chrysomeloidea</taxon>
        <taxon>Cerambycidae</taxon>
        <taxon>Lepturinae</taxon>
        <taxon>Rhagiini</taxon>
        <taxon>Rhamnusium</taxon>
    </lineage>
</organism>
<dbReference type="FunFam" id="1.10.472.80:FF:000043">
    <property type="entry name" value="Pollux, isoform A"/>
    <property type="match status" value="1"/>
</dbReference>
<feature type="compositionally biased region" description="Low complexity" evidence="3">
    <location>
        <begin position="138"/>
        <end position="153"/>
    </location>
</feature>
<keyword evidence="2" id="KW-0175">Coiled coil</keyword>
<name>A0AAV8ZPU2_9CUCU</name>
<feature type="compositionally biased region" description="Polar residues" evidence="3">
    <location>
        <begin position="450"/>
        <end position="459"/>
    </location>
</feature>
<dbReference type="FunFam" id="1.10.8.270:FF:000001">
    <property type="entry name" value="TBC1 domain family member 1"/>
    <property type="match status" value="1"/>
</dbReference>
<dbReference type="PANTHER" id="PTHR47219:SF16">
    <property type="entry name" value="GTPASE ACTIVATING PROTEIN"/>
    <property type="match status" value="1"/>
</dbReference>
<feature type="region of interest" description="Disordered" evidence="3">
    <location>
        <begin position="416"/>
        <end position="435"/>
    </location>
</feature>
<dbReference type="PANTHER" id="PTHR47219">
    <property type="entry name" value="RAB GTPASE-ACTIVATING PROTEIN 1-LIKE"/>
    <property type="match status" value="1"/>
</dbReference>
<dbReference type="Proteomes" id="UP001162156">
    <property type="component" value="Unassembled WGS sequence"/>
</dbReference>
<feature type="region of interest" description="Disordered" evidence="3">
    <location>
        <begin position="1445"/>
        <end position="1533"/>
    </location>
</feature>
<feature type="compositionally biased region" description="Polar residues" evidence="3">
    <location>
        <begin position="369"/>
        <end position="386"/>
    </location>
</feature>
<dbReference type="Gene3D" id="1.10.10.2750">
    <property type="match status" value="1"/>
</dbReference>
<feature type="compositionally biased region" description="Basic and acidic residues" evidence="3">
    <location>
        <begin position="1445"/>
        <end position="1460"/>
    </location>
</feature>
<feature type="domain" description="Rab-GAP TBC" evidence="4">
    <location>
        <begin position="548"/>
        <end position="744"/>
    </location>
</feature>
<evidence type="ECO:0000259" key="4">
    <source>
        <dbReference type="PROSITE" id="PS50086"/>
    </source>
</evidence>
<dbReference type="Gene3D" id="1.10.8.270">
    <property type="entry name" value="putative rabgap domain of human tbc1 domain family member 14 like domains"/>
    <property type="match status" value="1"/>
</dbReference>
<feature type="region of interest" description="Disordered" evidence="3">
    <location>
        <begin position="446"/>
        <end position="466"/>
    </location>
</feature>
<feature type="compositionally biased region" description="Basic and acidic residues" evidence="3">
    <location>
        <begin position="388"/>
        <end position="397"/>
    </location>
</feature>
<comment type="caution">
    <text evidence="5">The sequence shown here is derived from an EMBL/GenBank/DDBJ whole genome shotgun (WGS) entry which is preliminary data.</text>
</comment>
<dbReference type="InterPro" id="IPR000195">
    <property type="entry name" value="Rab-GAP-TBC_dom"/>
</dbReference>
<accession>A0AAV8ZPU2</accession>
<dbReference type="PROSITE" id="PS50086">
    <property type="entry name" value="TBC_RABGAP"/>
    <property type="match status" value="1"/>
</dbReference>
<dbReference type="InterPro" id="IPR035969">
    <property type="entry name" value="Rab-GAP_TBC_sf"/>
</dbReference>
<protein>
    <recommendedName>
        <fullName evidence="4">Rab-GAP TBC domain-containing protein</fullName>
    </recommendedName>
</protein>
<sequence length="1533" mass="174903">MMTIPLGLHSPITSHSDASYIEKKAKKVPDTFIDDALEKFRAHELEKNRLRQLGNIGRLQSENNIVRRGSTDSTTSETSCEDFVSISAPCAPPLLRSQSVHSNLLIKSQDISKRLPDNNGESQTTKSKPDGESEKPHSQSTSNSSDNESNSSSKEVVRLKDLKTPVDIDDHNRTMGQVKAEHFGFICREGSNTHTYIGFIFKCESPSVASDACAAITQAFLNTETRPRPSVTSCEHCPMVWYHKLCVEIEHMSDRKTQAAILRKLEQLDEEEQSIILTKFRGAETDSVREQNEFLMMLLRAHCEMKQGRHVHDTAENRSEFLNQYLGSSTIFTKAKRSLTNSFDQLLKRKGSRDDFGGSLKGLNLPIANSLNRESSPHSPTVSIANDFSDRESEGSRSRSSTIGSQSDLRDHLSVKENGHKGSLSPERNVGQDKGIKSPMMDIFLKVGNSPKSTTSEEGSPSKMDAGSWRQAIFNRVITPSKPEKLEEPTRKRTKEELKSAVKRIKLEYDEMRPNQREVMEVWELVTSKEGGRIKCDKQMLFRAIRQGVPRGKRGEVWQFLAQEYCAKVAPIDITKYPNYNVPYETLLRQLTSHQHAILIDLGRTFPNHSYFSSPLGPGQLALFNLLKAYSLLDTEVGYCQGLSFVAGVLLLHMEESQAFFLLRHLMYRRGLRKQYLPDMVSLQIKLYQLSRLVHDLLPELYNHFDFYEVAPTLYAAPWLLTMFASQFPLGFVTRVFDLTFLEGPDVIFRVALALLSYHKDKLLVCDSFEEIMNYLKVQLPNIDKPILDKIMKQVYATDIAKQLNEYKVEYQVLQEEITSVKPQVEALHKLEAQNKTLTEQNKALMGQLEMALANVQRLEKTRVLQQSQLNRLEMQSRAQDVTIATLGNFINNLVEQKIDIEISDDVRRILTHISFTERRKSEFKPQQNNLMQMFQKTPETHPDKLMVKSLSMGKITVPTNVDQNKFRAHSLNAQTNPELKTLEMQSSTSSSNSTEKLSKFFSSSHHNILQQKLNAQNTINSTVNNSKIDIRIQEFENDVTIKNTIVESSLPLSEKLDFDDSKVSPSNSVDSGVCTPVSPKTTDHHPLSNCDVTFKYNGTRELKNIKSIRNMSRNSSPDIIARFPPKEPERVLLSEMRHLQPARQSKFISVSMNHRMENIYEPRKENINRELIIECPFPSPLIEPQTNAITFSERSKLKLSTFKGTPKNFTRNYSTSPFLMVARGYGTKKDDVKCEKPKKPCRRNQPCPHFVPKECPASKGSHCEHYYVDPKCTKKMAPYPSYSESCHEVLEDDPSECFQCPWQKCRGIESIKPPKRRYHTWRQYHSWTRPLNMAMIPGSISNNKPCKAPPPKCGKKDKNDKCPPLTKDRKKKCVTGRWTEAYGFWCARENIVPSSSWAILESVNKAPVGGLLPQLPFDKHHDDCKCSKCETQRKQIVYKMKDKDCPKEKGKCPPEDKPHGPIVDHSIDIEKLAIKEHDKGSPPPCAEKKHPSKQCPKEKVDKDLPFKHQRDLTHPTYRRNPEPYPEDDLKNK</sequence>
<feature type="compositionally biased region" description="Basic and acidic residues" evidence="3">
    <location>
        <begin position="127"/>
        <end position="137"/>
    </location>
</feature>
<feature type="region of interest" description="Disordered" evidence="3">
    <location>
        <begin position="109"/>
        <end position="162"/>
    </location>
</feature>
<feature type="compositionally biased region" description="Low complexity" evidence="3">
    <location>
        <begin position="398"/>
        <end position="407"/>
    </location>
</feature>
<feature type="coiled-coil region" evidence="2">
    <location>
        <begin position="797"/>
        <end position="876"/>
    </location>
</feature>
<dbReference type="Pfam" id="PF00566">
    <property type="entry name" value="RabGAP-TBC"/>
    <property type="match status" value="1"/>
</dbReference>
<feature type="region of interest" description="Disordered" evidence="3">
    <location>
        <begin position="369"/>
        <end position="411"/>
    </location>
</feature>
<evidence type="ECO:0000256" key="2">
    <source>
        <dbReference type="SAM" id="Coils"/>
    </source>
</evidence>
<dbReference type="SMART" id="SM00164">
    <property type="entry name" value="TBC"/>
    <property type="match status" value="1"/>
</dbReference>
<evidence type="ECO:0000256" key="1">
    <source>
        <dbReference type="ARBA" id="ARBA00022468"/>
    </source>
</evidence>
<evidence type="ECO:0000313" key="5">
    <source>
        <dbReference type="EMBL" id="KAJ8967022.1"/>
    </source>
</evidence>
<dbReference type="EMBL" id="JANEYF010000904">
    <property type="protein sequence ID" value="KAJ8967022.1"/>
    <property type="molecule type" value="Genomic_DNA"/>
</dbReference>
<gene>
    <name evidence="5" type="ORF">NQ314_003139</name>
</gene>
<proteinExistence type="predicted"/>
<dbReference type="GO" id="GO:0005096">
    <property type="term" value="F:GTPase activator activity"/>
    <property type="evidence" value="ECO:0007669"/>
    <property type="project" value="UniProtKB-KW"/>
</dbReference>
<evidence type="ECO:0000313" key="6">
    <source>
        <dbReference type="Proteomes" id="UP001162156"/>
    </source>
</evidence>
<feature type="compositionally biased region" description="Basic and acidic residues" evidence="3">
    <location>
        <begin position="1466"/>
        <end position="1481"/>
    </location>
</feature>
<dbReference type="InterPro" id="IPR050302">
    <property type="entry name" value="Rab_GAP_TBC_domain"/>
</dbReference>
<keyword evidence="1" id="KW-0343">GTPase activation</keyword>
<dbReference type="Gene3D" id="1.10.472.80">
    <property type="entry name" value="Ypt/Rab-GAP domain of gyp1p, domain 3"/>
    <property type="match status" value="1"/>
</dbReference>
<dbReference type="SUPFAM" id="SSF47923">
    <property type="entry name" value="Ypt/Rab-GAP domain of gyp1p"/>
    <property type="match status" value="2"/>
</dbReference>
<evidence type="ECO:0000256" key="3">
    <source>
        <dbReference type="SAM" id="MobiDB-lite"/>
    </source>
</evidence>
<dbReference type="FunFam" id="1.10.10.2750:FF:000002">
    <property type="entry name" value="TBC1 domain family member 4"/>
    <property type="match status" value="1"/>
</dbReference>
<feature type="compositionally biased region" description="Basic and acidic residues" evidence="3">
    <location>
        <begin position="1496"/>
        <end position="1514"/>
    </location>
</feature>
<keyword evidence="6" id="KW-1185">Reference proteome</keyword>
<reference evidence="5" key="1">
    <citation type="journal article" date="2023" name="Insect Mol. Biol.">
        <title>Genome sequencing provides insights into the evolution of gene families encoding plant cell wall-degrading enzymes in longhorned beetles.</title>
        <authorList>
            <person name="Shin N.R."/>
            <person name="Okamura Y."/>
            <person name="Kirsch R."/>
            <person name="Pauchet Y."/>
        </authorList>
    </citation>
    <scope>NUCLEOTIDE SEQUENCE</scope>
    <source>
        <strain evidence="5">RBIC_L_NR</strain>
    </source>
</reference>